<sequence>MPAAEWVLLGGLVGLAVVIRYACRSYWTTDLDVFGEWYDQLQREGLKAPVGNYNAPFLYLLEVASWFPGPALMKIKLIFAAFDVVLAYYVYRTVALKWTGWRIPATAALVAAFMPTVVLNASMYGQCDSIWGAFCVAALYYVLKNNDWAAVAMVATAWAFKPQAVFVFPVFLLAVLAGRVRWRAVLVFPLVYLAWDIPALLAGRDAIELLTIYSNQLDDPSALRRGGPTVYQYLHVNVALGVLRNLGYLFAAALSLGVCYVLIATRATLDRTRWLTAGAFFAIAIPWLLPAMHERYFFLADVLTLILAFYLPRLWYVPLIVQASSFFSYLPFMFSKAPVGPMIDRRLLATLMLVALLVTGHRLLSGVVVKATERPEDDVNFLPEPAVSLVENDSHNDRRGPKDGASDREAGAVDHDGQQRPDPDRAVREAAEK</sequence>
<feature type="transmembrane region" description="Helical" evidence="2">
    <location>
        <begin position="75"/>
        <end position="91"/>
    </location>
</feature>
<dbReference type="HOGENOM" id="CLU_043514_0_0_11"/>
<evidence type="ECO:0000256" key="1">
    <source>
        <dbReference type="SAM" id="MobiDB-lite"/>
    </source>
</evidence>
<keyword evidence="2" id="KW-0472">Membrane</keyword>
<name>A0A011AE95_9ACTN</name>
<feature type="compositionally biased region" description="Basic and acidic residues" evidence="1">
    <location>
        <begin position="392"/>
        <end position="433"/>
    </location>
</feature>
<feature type="transmembrane region" description="Helical" evidence="2">
    <location>
        <begin position="272"/>
        <end position="289"/>
    </location>
</feature>
<evidence type="ECO:0000256" key="2">
    <source>
        <dbReference type="SAM" id="Phobius"/>
    </source>
</evidence>
<feature type="transmembrane region" description="Helical" evidence="2">
    <location>
        <begin position="316"/>
        <end position="334"/>
    </location>
</feature>
<dbReference type="AlphaFoldDB" id="A0A011AE95"/>
<dbReference type="EMBL" id="JFBT01000001">
    <property type="protein sequence ID" value="EXG80356.1"/>
    <property type="molecule type" value="Genomic_DNA"/>
</dbReference>
<comment type="caution">
    <text evidence="3">The sequence shown here is derived from an EMBL/GenBank/DDBJ whole genome shotgun (WGS) entry which is preliminary data.</text>
</comment>
<feature type="region of interest" description="Disordered" evidence="1">
    <location>
        <begin position="387"/>
        <end position="433"/>
    </location>
</feature>
<reference evidence="3 4" key="1">
    <citation type="submission" date="2013-07" db="EMBL/GenBank/DDBJ databases">
        <authorList>
            <consortium name="DOE Joint Genome Institute"/>
            <person name="Eisen J."/>
            <person name="Huntemann M."/>
            <person name="Han J."/>
            <person name="Chen A."/>
            <person name="Kyrpides N."/>
            <person name="Mavromatis K."/>
            <person name="Markowitz V."/>
            <person name="Palaniappan K."/>
            <person name="Ivanova N."/>
            <person name="Schaumberg A."/>
            <person name="Pati A."/>
            <person name="Liolios K."/>
            <person name="Nordberg H.P."/>
            <person name="Cantor M.N."/>
            <person name="Hua S.X."/>
            <person name="Woyke T."/>
        </authorList>
    </citation>
    <scope>NUCLEOTIDE SEQUENCE [LARGE SCALE GENOMIC DNA]</scope>
    <source>
        <strain evidence="3 4">DSM 44712</strain>
    </source>
</reference>
<keyword evidence="2" id="KW-0812">Transmembrane</keyword>
<accession>A0A011AE95</accession>
<organism evidence="3 4">
    <name type="scientific">Cryptosporangium arvum DSM 44712</name>
    <dbReference type="NCBI Taxonomy" id="927661"/>
    <lineage>
        <taxon>Bacteria</taxon>
        <taxon>Bacillati</taxon>
        <taxon>Actinomycetota</taxon>
        <taxon>Actinomycetes</taxon>
        <taxon>Cryptosporangiales</taxon>
        <taxon>Cryptosporangiaceae</taxon>
        <taxon>Cryptosporangium</taxon>
    </lineage>
</organism>
<feature type="transmembrane region" description="Helical" evidence="2">
    <location>
        <begin position="149"/>
        <end position="177"/>
    </location>
</feature>
<evidence type="ECO:0000313" key="3">
    <source>
        <dbReference type="EMBL" id="EXG80356.1"/>
    </source>
</evidence>
<keyword evidence="2" id="KW-1133">Transmembrane helix</keyword>
<proteinExistence type="predicted"/>
<feature type="transmembrane region" description="Helical" evidence="2">
    <location>
        <begin position="6"/>
        <end position="23"/>
    </location>
</feature>
<feature type="transmembrane region" description="Helical" evidence="2">
    <location>
        <begin position="346"/>
        <end position="364"/>
    </location>
</feature>
<protein>
    <submittedName>
        <fullName evidence="3">Putative integral membrane protein</fullName>
    </submittedName>
</protein>
<feature type="transmembrane region" description="Helical" evidence="2">
    <location>
        <begin position="246"/>
        <end position="265"/>
    </location>
</feature>
<evidence type="ECO:0000313" key="4">
    <source>
        <dbReference type="Proteomes" id="UP000021053"/>
    </source>
</evidence>
<keyword evidence="4" id="KW-1185">Reference proteome</keyword>
<dbReference type="Proteomes" id="UP000021053">
    <property type="component" value="Unassembled WGS sequence"/>
</dbReference>
<feature type="transmembrane region" description="Helical" evidence="2">
    <location>
        <begin position="184"/>
        <end position="203"/>
    </location>
</feature>
<feature type="transmembrane region" description="Helical" evidence="2">
    <location>
        <begin position="103"/>
        <end position="121"/>
    </location>
</feature>
<gene>
    <name evidence="3" type="ORF">CryarDRAFT_1427</name>
</gene>